<evidence type="ECO:0000313" key="1">
    <source>
        <dbReference type="EMBL" id="GBP43893.1"/>
    </source>
</evidence>
<accession>A0A4C1VYL6</accession>
<dbReference type="AlphaFoldDB" id="A0A4C1VYL6"/>
<dbReference type="Proteomes" id="UP000299102">
    <property type="component" value="Unassembled WGS sequence"/>
</dbReference>
<evidence type="ECO:0000313" key="2">
    <source>
        <dbReference type="Proteomes" id="UP000299102"/>
    </source>
</evidence>
<comment type="caution">
    <text evidence="1">The sequence shown here is derived from an EMBL/GenBank/DDBJ whole genome shotgun (WGS) entry which is preliminary data.</text>
</comment>
<dbReference type="EMBL" id="BGZK01000444">
    <property type="protein sequence ID" value="GBP43893.1"/>
    <property type="molecule type" value="Genomic_DNA"/>
</dbReference>
<protein>
    <submittedName>
        <fullName evidence="1">Uncharacterized protein</fullName>
    </submittedName>
</protein>
<sequence>MAAGSVSNTRRELIVPRPATERLPAPVSATKMFVGLSTSSYLHAVRHFGVFFPERACLSSKASSKAFHNLCFASRSQVVAENVRKSDKPAGRPVGGRTRDLFFLAVVSSENDVVYPLPLQLTDYGWPFRIFDVKESGLPKLSLAGQKTTVEVTSSYLYYVNPSRKGRHPEKDRHLKKAETRTESWLIKGAQARGLIERLAANSEGPDRFMNFLGVEPGLQGARSVVSARRTRASRAAWQVVAISEREASYNCCRLPQPTRLANAARKILKPLRAERYSMTLCLEKEKISCFIFFSRLKNLRHDDSQN</sequence>
<reference evidence="1 2" key="1">
    <citation type="journal article" date="2019" name="Commun. Biol.">
        <title>The bagworm genome reveals a unique fibroin gene that provides high tensile strength.</title>
        <authorList>
            <person name="Kono N."/>
            <person name="Nakamura H."/>
            <person name="Ohtoshi R."/>
            <person name="Tomita M."/>
            <person name="Numata K."/>
            <person name="Arakawa K."/>
        </authorList>
    </citation>
    <scope>NUCLEOTIDE SEQUENCE [LARGE SCALE GENOMIC DNA]</scope>
</reference>
<keyword evidence="2" id="KW-1185">Reference proteome</keyword>
<name>A0A4C1VYL6_EUMVA</name>
<proteinExistence type="predicted"/>
<organism evidence="1 2">
    <name type="scientific">Eumeta variegata</name>
    <name type="common">Bagworm moth</name>
    <name type="synonym">Eumeta japonica</name>
    <dbReference type="NCBI Taxonomy" id="151549"/>
    <lineage>
        <taxon>Eukaryota</taxon>
        <taxon>Metazoa</taxon>
        <taxon>Ecdysozoa</taxon>
        <taxon>Arthropoda</taxon>
        <taxon>Hexapoda</taxon>
        <taxon>Insecta</taxon>
        <taxon>Pterygota</taxon>
        <taxon>Neoptera</taxon>
        <taxon>Endopterygota</taxon>
        <taxon>Lepidoptera</taxon>
        <taxon>Glossata</taxon>
        <taxon>Ditrysia</taxon>
        <taxon>Tineoidea</taxon>
        <taxon>Psychidae</taxon>
        <taxon>Oiketicinae</taxon>
        <taxon>Eumeta</taxon>
    </lineage>
</organism>
<gene>
    <name evidence="1" type="ORF">EVAR_41749_1</name>
</gene>